<accession>F0YKR1</accession>
<organism evidence="2">
    <name type="scientific">Aureococcus anophagefferens</name>
    <name type="common">Harmful bloom alga</name>
    <dbReference type="NCBI Taxonomy" id="44056"/>
    <lineage>
        <taxon>Eukaryota</taxon>
        <taxon>Sar</taxon>
        <taxon>Stramenopiles</taxon>
        <taxon>Ochrophyta</taxon>
        <taxon>Pelagophyceae</taxon>
        <taxon>Pelagomonadales</taxon>
        <taxon>Pelagomonadaceae</taxon>
        <taxon>Aureococcus</taxon>
    </lineage>
</organism>
<protein>
    <recommendedName>
        <fullName evidence="3">EF-hand domain-containing protein</fullName>
    </recommendedName>
</protein>
<gene>
    <name evidence="1" type="ORF">AURANDRAFT_67316</name>
</gene>
<sequence length="446" mass="51875">MATHVWQLPWGAENAIRIGTFCSPITRVRSHGDSTGNLRLARKVAPKREFSGARKARVLRRAATTGFGSSKNPAGGILRRDCRSLRLRGAPTRFLHSGVGLVDDNKDGFVTLEKIQSFSRTNKIIADVFPYENLKRNEENEKIIDEACRDMNIDFDIFQYKPVVNLKCFKCDKGQRSKDGIILCSTCGKYIRDCIESGFAKRLNGHWSLERDRKKQKERFKEFIRTDLPRKLRVMYERGKCWKEFMVLLWKSCKDDTAFGLNALNLRSGNLVHSVGLVDDNKDGFVTLEKIQSFSRTNKIIADVFPYENLKRNEENEKIIDEACRDMNIDFDIFQYKPVLFCSECVKHFIVNEGVTKLKCFKCDKGQRSKDGIILCSTCGKYIRDCIESGFAKRLNGHWSLERDRKKQKERFKEFIRTDLPRKLRVMYERGKCWKEFMVLLWKVAF</sequence>
<dbReference type="RefSeq" id="XP_009040989.1">
    <property type="nucleotide sequence ID" value="XM_009042741.1"/>
</dbReference>
<dbReference type="Proteomes" id="UP000002729">
    <property type="component" value="Unassembled WGS sequence"/>
</dbReference>
<evidence type="ECO:0000313" key="2">
    <source>
        <dbReference type="Proteomes" id="UP000002729"/>
    </source>
</evidence>
<evidence type="ECO:0008006" key="3">
    <source>
        <dbReference type="Google" id="ProtNLM"/>
    </source>
</evidence>
<dbReference type="EMBL" id="GL833153">
    <property type="protein sequence ID" value="EGB04279.1"/>
    <property type="molecule type" value="Genomic_DNA"/>
</dbReference>
<dbReference type="GeneID" id="20226182"/>
<name>F0YKR1_AURAN</name>
<dbReference type="KEGG" id="aaf:AURANDRAFT_67316"/>
<dbReference type="AlphaFoldDB" id="F0YKR1"/>
<proteinExistence type="predicted"/>
<evidence type="ECO:0000313" key="1">
    <source>
        <dbReference type="EMBL" id="EGB04279.1"/>
    </source>
</evidence>
<keyword evidence="2" id="KW-1185">Reference proteome</keyword>
<dbReference type="InParanoid" id="F0YKR1"/>
<reference evidence="1 2" key="1">
    <citation type="journal article" date="2011" name="Proc. Natl. Acad. Sci. U.S.A.">
        <title>Niche of harmful alga Aureococcus anophagefferens revealed through ecogenomics.</title>
        <authorList>
            <person name="Gobler C.J."/>
            <person name="Berry D.L."/>
            <person name="Dyhrman S.T."/>
            <person name="Wilhelm S.W."/>
            <person name="Salamov A."/>
            <person name="Lobanov A.V."/>
            <person name="Zhang Y."/>
            <person name="Collier J.L."/>
            <person name="Wurch L.L."/>
            <person name="Kustka A.B."/>
            <person name="Dill B.D."/>
            <person name="Shah M."/>
            <person name="VerBerkmoes N.C."/>
            <person name="Kuo A."/>
            <person name="Terry A."/>
            <person name="Pangilinan J."/>
            <person name="Lindquist E.A."/>
            <person name="Lucas S."/>
            <person name="Paulsen I.T."/>
            <person name="Hattenrath-Lehmann T.K."/>
            <person name="Talmage S.C."/>
            <person name="Walker E.A."/>
            <person name="Koch F."/>
            <person name="Burson A.M."/>
            <person name="Marcoval M.A."/>
            <person name="Tang Y.Z."/>
            <person name="Lecleir G.R."/>
            <person name="Coyne K.J."/>
            <person name="Berg G.M."/>
            <person name="Bertrand E.M."/>
            <person name="Saito M.A."/>
            <person name="Gladyshev V.N."/>
            <person name="Grigoriev I.V."/>
        </authorList>
    </citation>
    <scope>NUCLEOTIDE SEQUENCE [LARGE SCALE GENOMIC DNA]</scope>
    <source>
        <strain evidence="2">CCMP 1984</strain>
    </source>
</reference>